<organism evidence="2 3">
    <name type="scientific">Limnofasciculus baicalensis BBK-W-15</name>
    <dbReference type="NCBI Taxonomy" id="2699891"/>
    <lineage>
        <taxon>Bacteria</taxon>
        <taxon>Bacillati</taxon>
        <taxon>Cyanobacteriota</taxon>
        <taxon>Cyanophyceae</taxon>
        <taxon>Coleofasciculales</taxon>
        <taxon>Coleofasciculaceae</taxon>
        <taxon>Limnofasciculus</taxon>
        <taxon>Limnofasciculus baicalensis</taxon>
    </lineage>
</organism>
<feature type="region of interest" description="Disordered" evidence="1">
    <location>
        <begin position="41"/>
        <end position="68"/>
    </location>
</feature>
<accession>A0AAE3GQL7</accession>
<evidence type="ECO:0000313" key="3">
    <source>
        <dbReference type="Proteomes" id="UP001204953"/>
    </source>
</evidence>
<dbReference type="EMBL" id="JAMZMM010000071">
    <property type="protein sequence ID" value="MCP2728734.1"/>
    <property type="molecule type" value="Genomic_DNA"/>
</dbReference>
<keyword evidence="3" id="KW-1185">Reference proteome</keyword>
<comment type="caution">
    <text evidence="2">The sequence shown here is derived from an EMBL/GenBank/DDBJ whole genome shotgun (WGS) entry which is preliminary data.</text>
</comment>
<feature type="compositionally biased region" description="Basic and acidic residues" evidence="1">
    <location>
        <begin position="49"/>
        <end position="58"/>
    </location>
</feature>
<evidence type="ECO:0000256" key="1">
    <source>
        <dbReference type="SAM" id="MobiDB-lite"/>
    </source>
</evidence>
<gene>
    <name evidence="2" type="ORF">NJ959_09670</name>
</gene>
<dbReference type="Proteomes" id="UP001204953">
    <property type="component" value="Unassembled WGS sequence"/>
</dbReference>
<dbReference type="RefSeq" id="WP_254011527.1">
    <property type="nucleotide sequence ID" value="NZ_JAMZMM010000071.1"/>
</dbReference>
<name>A0AAE3GQL7_9CYAN</name>
<dbReference type="AlphaFoldDB" id="A0AAE3GQL7"/>
<protein>
    <submittedName>
        <fullName evidence="2">Uncharacterized protein</fullName>
    </submittedName>
</protein>
<sequence length="477" mass="52491">MKYRRPTIAQSQQVFTALILTSILSLTAGISILDSAIASVPSSPQSNLLKERRGERNHPHQSRANRLPPPILNAVRRDLSKLTGIPGGELRLVSATQETWSDSCLGLGRLDESCAQMLVNGWRVVMSNGSQNWTYRTDSDGKILRLDTESSENPSGNLPNVVANAVLQAASQRSGLPISQLRIVKSVQVTTDGCLSLPRPDEICTKIAMMAWEVTVAAKQQTLVYRSDNGGVQVRLNEAASSIDDTGLPKSVSDRILQLASELLALPISQFQITKAESQTWNNACLDLQRPEERCRGIQTPGWRVTVQNKGQRLVYHSDREGSVIRFNQAASKLSEGNQSNGGVPIPKEQLPAPLAQGEIFRAITSGGFANLHYQTTLMNDGRVIKVQLNQNNNTTSQEVIRQISRQELREFQRLLAQEKFAKFNQLDFPAPSGAADYFTVTLTSKTATTRYADIGTDKLPESLESVIQVWTKISSQ</sequence>
<proteinExistence type="predicted"/>
<evidence type="ECO:0000313" key="2">
    <source>
        <dbReference type="EMBL" id="MCP2728734.1"/>
    </source>
</evidence>
<reference evidence="2" key="1">
    <citation type="submission" date="2022-06" db="EMBL/GenBank/DDBJ databases">
        <title>New cyanobacteria of genus Symplocastrum in benthos of Lake Baikal.</title>
        <authorList>
            <person name="Sorokovikova E."/>
            <person name="Tikhonova I."/>
            <person name="Krasnopeev A."/>
            <person name="Evseev P."/>
            <person name="Gladkikh A."/>
            <person name="Belykh O."/>
        </authorList>
    </citation>
    <scope>NUCLEOTIDE SEQUENCE</scope>
    <source>
        <strain evidence="2">BBK-W-15</strain>
    </source>
</reference>